<dbReference type="FunFam" id="3.40.50.300:FF:000216">
    <property type="entry name" value="Type VII secretion ATPase EccA"/>
    <property type="match status" value="2"/>
</dbReference>
<proteinExistence type="inferred from homology"/>
<keyword evidence="2" id="KW-0547">Nucleotide-binding</keyword>
<dbReference type="InterPro" id="IPR003959">
    <property type="entry name" value="ATPase_AAA_core"/>
</dbReference>
<dbReference type="Pfam" id="PF13229">
    <property type="entry name" value="Beta_helix"/>
    <property type="match status" value="2"/>
</dbReference>
<name>A0A0M8QIQ6_9ACTN</name>
<accession>A0A0M8QIQ6</accession>
<evidence type="ECO:0000313" key="7">
    <source>
        <dbReference type="Proteomes" id="UP000037773"/>
    </source>
</evidence>
<dbReference type="Gene3D" id="1.10.8.60">
    <property type="match status" value="2"/>
</dbReference>
<dbReference type="CDD" id="cd00009">
    <property type="entry name" value="AAA"/>
    <property type="match status" value="1"/>
</dbReference>
<feature type="domain" description="AAA+ ATPase" evidence="5">
    <location>
        <begin position="896"/>
        <end position="1036"/>
    </location>
</feature>
<evidence type="ECO:0000256" key="1">
    <source>
        <dbReference type="ARBA" id="ARBA00010378"/>
    </source>
</evidence>
<dbReference type="SMART" id="SM00382">
    <property type="entry name" value="AAA"/>
    <property type="match status" value="2"/>
</dbReference>
<evidence type="ECO:0000256" key="3">
    <source>
        <dbReference type="ARBA" id="ARBA00022840"/>
    </source>
</evidence>
<feature type="region of interest" description="Disordered" evidence="4">
    <location>
        <begin position="542"/>
        <end position="574"/>
    </location>
</feature>
<gene>
    <name evidence="6" type="ORF">ADK41_36200</name>
</gene>
<dbReference type="PANTHER" id="PTHR43392">
    <property type="entry name" value="AAA-TYPE ATPASE FAMILY PROTEIN / ANKYRIN REPEAT FAMILY PROTEIN"/>
    <property type="match status" value="1"/>
</dbReference>
<evidence type="ECO:0000313" key="6">
    <source>
        <dbReference type="EMBL" id="KOT27502.1"/>
    </source>
</evidence>
<dbReference type="Proteomes" id="UP000037773">
    <property type="component" value="Unassembled WGS sequence"/>
</dbReference>
<feature type="domain" description="AAA+ ATPase" evidence="5">
    <location>
        <begin position="615"/>
        <end position="754"/>
    </location>
</feature>
<evidence type="ECO:0000256" key="2">
    <source>
        <dbReference type="ARBA" id="ARBA00022741"/>
    </source>
</evidence>
<dbReference type="EMBL" id="LGCN01000265">
    <property type="protein sequence ID" value="KOT27502.1"/>
    <property type="molecule type" value="Genomic_DNA"/>
</dbReference>
<evidence type="ECO:0000256" key="4">
    <source>
        <dbReference type="SAM" id="MobiDB-lite"/>
    </source>
</evidence>
<dbReference type="InterPro" id="IPR039448">
    <property type="entry name" value="Beta_helix"/>
</dbReference>
<dbReference type="AlphaFoldDB" id="A0A0M8QIQ6"/>
<dbReference type="InterPro" id="IPR027417">
    <property type="entry name" value="P-loop_NTPase"/>
</dbReference>
<organism evidence="6 7">
    <name type="scientific">Streptomyces caelestis</name>
    <dbReference type="NCBI Taxonomy" id="36816"/>
    <lineage>
        <taxon>Bacteria</taxon>
        <taxon>Bacillati</taxon>
        <taxon>Actinomycetota</taxon>
        <taxon>Actinomycetes</taxon>
        <taxon>Kitasatosporales</taxon>
        <taxon>Streptomycetaceae</taxon>
        <taxon>Streptomyces</taxon>
    </lineage>
</organism>
<dbReference type="GO" id="GO:0005524">
    <property type="term" value="F:ATP binding"/>
    <property type="evidence" value="ECO:0007669"/>
    <property type="project" value="UniProtKB-KW"/>
</dbReference>
<protein>
    <submittedName>
        <fullName evidence="6">Sporulation protein</fullName>
    </submittedName>
</protein>
<dbReference type="SUPFAM" id="SSF52540">
    <property type="entry name" value="P-loop containing nucleoside triphosphate hydrolases"/>
    <property type="match status" value="2"/>
</dbReference>
<dbReference type="SUPFAM" id="SSF51126">
    <property type="entry name" value="Pectin lyase-like"/>
    <property type="match status" value="3"/>
</dbReference>
<comment type="similarity">
    <text evidence="1">Belongs to the CbxX/CfxQ family.</text>
</comment>
<comment type="caution">
    <text evidence="6">The sequence shown here is derived from an EMBL/GenBank/DDBJ whole genome shotgun (WGS) entry which is preliminary data.</text>
</comment>
<dbReference type="GO" id="GO:0016887">
    <property type="term" value="F:ATP hydrolysis activity"/>
    <property type="evidence" value="ECO:0007669"/>
    <property type="project" value="InterPro"/>
</dbReference>
<reference evidence="6 7" key="1">
    <citation type="submission" date="2015-07" db="EMBL/GenBank/DDBJ databases">
        <authorList>
            <person name="Noorani M."/>
        </authorList>
    </citation>
    <scope>NUCLEOTIDE SEQUENCE [LARGE SCALE GENOMIC DNA]</scope>
    <source>
        <strain evidence="6 7">NRRL B-24567</strain>
    </source>
</reference>
<sequence length="1127" mass="118923">MYGTQRQLPQQHKEVRGVARQILTVGPERSDGFRTIGEALAQARTGAVIRVRPGRYAENLVIRHRVTIVGEGEPGTVELCPRDGTAVTLMADAVMLSALTLRGRDKEAAVVDVPAGQAALDGCTVTGAGWTALLVRGKGSLAARGCRIGNPGGAGLVDSSESESVVEDCVFENFGTSAVVIGETAGPLVRDCRIRGARANGVLASGEARGTVEGCDISGTDKPAIALEGHSSTRVLRCVVHHTSVGLLVTSMSRPEIEETSFESIAQSGIVISGGADPVLRGCVTRRTKTSGLLVLDRSRGTLEGCSFHGSTEGAVRVVEGSAPLLRDTVVSDCADTAGAVQLWDDSTAEFERLEVLDAAGVGVSVRSAANPLLRHARVTGAGGHGVEFTDDGRGRLEHCAIESAGGCALHIDDDSDPEISDTVLSSAARSGLLVGERGRGTLRDCEIGDSADAGVGVRDGAEITLERVRVHGSRAHGVQVSRGGRAVLDACEITGSTGDGVRVDSAEPVDVTRCVVRDNRGAGLRQSLASERLTVELLTSADNGLPDSWGESAGTAGEDGAPGGPGKEREPEGPLAELEALTGLENVKHQVRTLVNLNQLAERRRRLGMPVPSMSRHLIFAGPPGTGKTTVARLYGSILADLGVLRSGHLVEVARADLVAQVIGGTAIKTTEAFNSALGGVLFIDEAYTLTVEGTSNDFGREAVDTLLKLMEDHREDVVVVAAGYSEQMESFLTANPGLASRFTRTIEFGNYAVEELVTITESLCHRHQFELGPLTREALAVRFEQMTRDATFGNGRAARGVFEDMVDRQAFRLAAMTDPAESDLTLLLPQDVGDAEAAAVGGGTAQDAEDASDPMAELTAMVGLAAVKREVADLVSLLTNARQRIAAGLPAPRISNHLVFSGPPGTGKTTVARLYARLLHSLGVLPRDSLVEVARADLVGQYVGHTAQRTKDVFTSALGGVLFIDEAYTLTPEGSSNDFGREAVDTLLKLMEDHRDEIVVVVAGYTEEMQRFLDSNPGLTSRFSKFVTFEDYSTDELVTIVSRHAAASGYECADATVEALRAHVDAIPRDRSFGNARLARQLLETMMTSQARRLGGLASPSLADLTTLLPEDLPVRRGLGQQSSR</sequence>
<evidence type="ECO:0000259" key="5">
    <source>
        <dbReference type="SMART" id="SM00382"/>
    </source>
</evidence>
<dbReference type="Gene3D" id="3.40.50.300">
    <property type="entry name" value="P-loop containing nucleotide triphosphate hydrolases"/>
    <property type="match status" value="2"/>
</dbReference>
<dbReference type="InterPro" id="IPR012334">
    <property type="entry name" value="Pectin_lyas_fold"/>
</dbReference>
<keyword evidence="7" id="KW-1185">Reference proteome</keyword>
<dbReference type="Gene3D" id="2.160.20.10">
    <property type="entry name" value="Single-stranded right-handed beta-helix, Pectin lyase-like"/>
    <property type="match status" value="2"/>
</dbReference>
<dbReference type="InterPro" id="IPR003593">
    <property type="entry name" value="AAA+_ATPase"/>
</dbReference>
<dbReference type="Pfam" id="PF00004">
    <property type="entry name" value="AAA"/>
    <property type="match status" value="2"/>
</dbReference>
<dbReference type="Pfam" id="PF17866">
    <property type="entry name" value="AAA_lid_6"/>
    <property type="match status" value="2"/>
</dbReference>
<dbReference type="InterPro" id="IPR006626">
    <property type="entry name" value="PbH1"/>
</dbReference>
<dbReference type="InterPro" id="IPR000641">
    <property type="entry name" value="CbxX/CfxQ"/>
</dbReference>
<dbReference type="PRINTS" id="PR00819">
    <property type="entry name" value="CBXCFQXSUPER"/>
</dbReference>
<dbReference type="InterPro" id="IPR050773">
    <property type="entry name" value="CbxX/CfxQ_RuBisCO_ESX"/>
</dbReference>
<dbReference type="PANTHER" id="PTHR43392:SF2">
    <property type="entry name" value="AAA-TYPE ATPASE FAMILY PROTEIN _ ANKYRIN REPEAT FAMILY PROTEIN"/>
    <property type="match status" value="1"/>
</dbReference>
<dbReference type="InterPro" id="IPR011050">
    <property type="entry name" value="Pectin_lyase_fold/virulence"/>
</dbReference>
<dbReference type="PATRIC" id="fig|36816.3.peg.7857"/>
<dbReference type="InterPro" id="IPR041627">
    <property type="entry name" value="AAA_lid_6"/>
</dbReference>
<dbReference type="SMART" id="SM00710">
    <property type="entry name" value="PbH1"/>
    <property type="match status" value="15"/>
</dbReference>
<keyword evidence="3" id="KW-0067">ATP-binding</keyword>